<protein>
    <recommendedName>
        <fullName evidence="1">Glycosyltransferase 2-like domain-containing protein</fullName>
    </recommendedName>
</protein>
<evidence type="ECO:0000313" key="3">
    <source>
        <dbReference type="Proteomes" id="UP000031167"/>
    </source>
</evidence>
<dbReference type="RefSeq" id="WP_039366814.1">
    <property type="nucleotide sequence ID" value="NZ_JWTA01000005.1"/>
</dbReference>
<gene>
    <name evidence="2" type="ORF">RM51_07035</name>
</gene>
<sequence length="293" mass="33883">MNNSTPFFSIVIPTYNHAELIGRCIESLLCQSYQNWEAIVVNNFSEDNTIEVVERYNDPRIRLINNANGGVIAVSRNKGLSVAKGNWICFLDSDDWWYPNKLEVCLPYLNDYDLVHHNLDIYTSLGKSNKIAKGRDLEGNFYKNLLIKGNGVLNSSVIIKKEIVDWIGKISEDKMLIAVEDYDYWIRAAKVTDRFKYIKQSLGGYWMGANTSYSLKQIERSKSLLNKYLVDLSIEEQRVATALYNFNAARMYHHFSFFSDAKKHYLLSLNTSFVRSKFKAIVGYLLCFFSIKY</sequence>
<accession>A0A0B4CQA6</accession>
<keyword evidence="3" id="KW-1185">Reference proteome</keyword>
<dbReference type="Proteomes" id="UP000031167">
    <property type="component" value="Unassembled WGS sequence"/>
</dbReference>
<dbReference type="Pfam" id="PF00535">
    <property type="entry name" value="Glycos_transf_2"/>
    <property type="match status" value="1"/>
</dbReference>
<dbReference type="PANTHER" id="PTHR43685">
    <property type="entry name" value="GLYCOSYLTRANSFERASE"/>
    <property type="match status" value="1"/>
</dbReference>
<dbReference type="InterPro" id="IPR029044">
    <property type="entry name" value="Nucleotide-diphossugar_trans"/>
</dbReference>
<dbReference type="AlphaFoldDB" id="A0A0B4CQA6"/>
<dbReference type="Gene3D" id="3.90.550.10">
    <property type="entry name" value="Spore Coat Polysaccharide Biosynthesis Protein SpsA, Chain A"/>
    <property type="match status" value="1"/>
</dbReference>
<comment type="caution">
    <text evidence="2">The sequence shown here is derived from an EMBL/GenBank/DDBJ whole genome shotgun (WGS) entry which is preliminary data.</text>
</comment>
<dbReference type="STRING" id="363331.RM51_07035"/>
<evidence type="ECO:0000259" key="1">
    <source>
        <dbReference type="Pfam" id="PF00535"/>
    </source>
</evidence>
<evidence type="ECO:0000313" key="2">
    <source>
        <dbReference type="EMBL" id="KIC63424.1"/>
    </source>
</evidence>
<organism evidence="2 3">
    <name type="scientific">Chryseobacterium taiwanense</name>
    <dbReference type="NCBI Taxonomy" id="363331"/>
    <lineage>
        <taxon>Bacteria</taxon>
        <taxon>Pseudomonadati</taxon>
        <taxon>Bacteroidota</taxon>
        <taxon>Flavobacteriia</taxon>
        <taxon>Flavobacteriales</taxon>
        <taxon>Weeksellaceae</taxon>
        <taxon>Chryseobacterium group</taxon>
        <taxon>Chryseobacterium</taxon>
    </lineage>
</organism>
<feature type="domain" description="Glycosyltransferase 2-like" evidence="1">
    <location>
        <begin position="9"/>
        <end position="134"/>
    </location>
</feature>
<dbReference type="OrthoDB" id="597270at2"/>
<dbReference type="EMBL" id="JWTA01000005">
    <property type="protein sequence ID" value="KIC63424.1"/>
    <property type="molecule type" value="Genomic_DNA"/>
</dbReference>
<proteinExistence type="predicted"/>
<reference evidence="2 3" key="1">
    <citation type="submission" date="2014-12" db="EMBL/GenBank/DDBJ databases">
        <title>Genome sequencing of Chryseobacterium taiwanense TPW19.</title>
        <authorList>
            <person name="Tan P.W."/>
            <person name="Chan K.-G."/>
        </authorList>
    </citation>
    <scope>NUCLEOTIDE SEQUENCE [LARGE SCALE GENOMIC DNA]</scope>
    <source>
        <strain evidence="2 3">TPW19</strain>
    </source>
</reference>
<dbReference type="PANTHER" id="PTHR43685:SF2">
    <property type="entry name" value="GLYCOSYLTRANSFERASE 2-LIKE DOMAIN-CONTAINING PROTEIN"/>
    <property type="match status" value="1"/>
</dbReference>
<dbReference type="InterPro" id="IPR050834">
    <property type="entry name" value="Glycosyltransf_2"/>
</dbReference>
<dbReference type="InterPro" id="IPR001173">
    <property type="entry name" value="Glyco_trans_2-like"/>
</dbReference>
<dbReference type="SUPFAM" id="SSF53448">
    <property type="entry name" value="Nucleotide-diphospho-sugar transferases"/>
    <property type="match status" value="1"/>
</dbReference>
<name>A0A0B4CQA6_9FLAO</name>